<name>A0ABW5UA76_9SPHI</name>
<evidence type="ECO:0000313" key="1">
    <source>
        <dbReference type="EMBL" id="MFD2742818.1"/>
    </source>
</evidence>
<reference evidence="2" key="1">
    <citation type="journal article" date="2019" name="Int. J. Syst. Evol. Microbiol.">
        <title>The Global Catalogue of Microorganisms (GCM) 10K type strain sequencing project: providing services to taxonomists for standard genome sequencing and annotation.</title>
        <authorList>
            <consortium name="The Broad Institute Genomics Platform"/>
            <consortium name="The Broad Institute Genome Sequencing Center for Infectious Disease"/>
            <person name="Wu L."/>
            <person name="Ma J."/>
        </authorList>
    </citation>
    <scope>NUCLEOTIDE SEQUENCE [LARGE SCALE GENOMIC DNA]</scope>
    <source>
        <strain evidence="2">KCTC 42247</strain>
    </source>
</reference>
<dbReference type="EMBL" id="JBHUMB010000006">
    <property type="protein sequence ID" value="MFD2742818.1"/>
    <property type="molecule type" value="Genomic_DNA"/>
</dbReference>
<gene>
    <name evidence="1" type="ORF">ACFSQ6_05365</name>
</gene>
<proteinExistence type="predicted"/>
<evidence type="ECO:0000313" key="2">
    <source>
        <dbReference type="Proteomes" id="UP001597418"/>
    </source>
</evidence>
<dbReference type="PROSITE" id="PS51257">
    <property type="entry name" value="PROKAR_LIPOPROTEIN"/>
    <property type="match status" value="1"/>
</dbReference>
<accession>A0ABW5UA76</accession>
<organism evidence="1 2">
    <name type="scientific">Sphingobacterium populi</name>
    <dbReference type="NCBI Taxonomy" id="1812824"/>
    <lineage>
        <taxon>Bacteria</taxon>
        <taxon>Pseudomonadati</taxon>
        <taxon>Bacteroidota</taxon>
        <taxon>Sphingobacteriia</taxon>
        <taxon>Sphingobacteriales</taxon>
        <taxon>Sphingobacteriaceae</taxon>
        <taxon>Sphingobacterium</taxon>
    </lineage>
</organism>
<dbReference type="RefSeq" id="WP_066754791.1">
    <property type="nucleotide sequence ID" value="NZ_JBHUMB010000006.1"/>
</dbReference>
<protein>
    <submittedName>
        <fullName evidence="1">Uncharacterized protein</fullName>
    </submittedName>
</protein>
<keyword evidence="2" id="KW-1185">Reference proteome</keyword>
<dbReference type="Proteomes" id="UP001597418">
    <property type="component" value="Unassembled WGS sequence"/>
</dbReference>
<comment type="caution">
    <text evidence="1">The sequence shown here is derived from an EMBL/GenBank/DDBJ whole genome shotgun (WGS) entry which is preliminary data.</text>
</comment>
<sequence length="372" mass="42789">MNFFATKLFPLHLIAIFVVLFSSCKDSVDIGFEEPPVLEEYPVWTHLDGIYKDHDSIILSSYRSSDSIIMYSTAQGVSYFNTRTKIVDKQLGLYSGFAWPYSSIINEYATVYVKDNRIIVHDNSTLGKQHFVYIDTESYLGYTITSLQGDRLYYQHDLAAGDGDTSIWKIRYLDLTDFPQSPLGSIDLSKNEIQIPLPSFVRAHGYINNFWSFDNMLYVSVGNHFYRIDRDGSYKRMDWQGQDIYPGNMFQIGKTLFAVCNSSGIFDHPLLFSNDSGETWQPYTNNDDYGSFYYMVQGHPFEFDNQRYLAGSFGLLSILDFSNGKFSVNPLSFDGERPTFFQSLYSTEDAKFVYAISPTGIWVVNRNMFNNQ</sequence>